<accession>A0A1I0NKJ3</accession>
<dbReference type="PANTHER" id="PTHR10605">
    <property type="entry name" value="HEPARAN SULFATE SULFOTRANSFERASE"/>
    <property type="match status" value="1"/>
</dbReference>
<dbReference type="Proteomes" id="UP000199167">
    <property type="component" value="Unassembled WGS sequence"/>
</dbReference>
<dbReference type="Pfam" id="PF13469">
    <property type="entry name" value="Sulfotransfer_3"/>
    <property type="match status" value="1"/>
</dbReference>
<dbReference type="OrthoDB" id="981508at2"/>
<dbReference type="EMBL" id="FOIZ01000001">
    <property type="protein sequence ID" value="SEW01791.1"/>
    <property type="molecule type" value="Genomic_DNA"/>
</dbReference>
<dbReference type="STRING" id="364200.SAMN04488515_0670"/>
<reference evidence="2 3" key="1">
    <citation type="submission" date="2016-10" db="EMBL/GenBank/DDBJ databases">
        <authorList>
            <person name="de Groot N.N."/>
        </authorList>
    </citation>
    <scope>NUCLEOTIDE SEQUENCE [LARGE SCALE GENOMIC DNA]</scope>
    <source>
        <strain evidence="2 3">DSM 17925</strain>
    </source>
</reference>
<evidence type="ECO:0000313" key="2">
    <source>
        <dbReference type="EMBL" id="SEW01791.1"/>
    </source>
</evidence>
<keyword evidence="1 2" id="KW-0808">Transferase</keyword>
<dbReference type="InterPro" id="IPR037359">
    <property type="entry name" value="NST/OST"/>
</dbReference>
<dbReference type="SUPFAM" id="SSF52540">
    <property type="entry name" value="P-loop containing nucleoside triphosphate hydrolases"/>
    <property type="match status" value="1"/>
</dbReference>
<organism evidence="2 3">
    <name type="scientific">Cognatiyoonia koreensis</name>
    <dbReference type="NCBI Taxonomy" id="364200"/>
    <lineage>
        <taxon>Bacteria</taxon>
        <taxon>Pseudomonadati</taxon>
        <taxon>Pseudomonadota</taxon>
        <taxon>Alphaproteobacteria</taxon>
        <taxon>Rhodobacterales</taxon>
        <taxon>Paracoccaceae</taxon>
        <taxon>Cognatiyoonia</taxon>
    </lineage>
</organism>
<keyword evidence="3" id="KW-1185">Reference proteome</keyword>
<gene>
    <name evidence="2" type="ORF">SAMN04488515_0670</name>
</gene>
<dbReference type="InterPro" id="IPR027417">
    <property type="entry name" value="P-loop_NTPase"/>
</dbReference>
<proteinExistence type="predicted"/>
<dbReference type="AlphaFoldDB" id="A0A1I0NKJ3"/>
<sequence>MADPTLLYCVGATKAGTSALYRYLHDHDACKLPPVKEAHYWDTFDPAIREKQIIAYRDRLSELHVMRDDAKAAGLGWKVANMERRIASMRGLIAVLGGDRDGDLAYAAWLLDGAEHARLVADMTPNYALVDDATLQRMADLSATTRFIYLMRDPIDRLWSHIRMQARRFRQDGEVYAKKANNILWRVVNAGQETHLMARGDYAATVARLRRIVPEGRLFLGFAETLFTVDGLTRLCEFLGIPYQPSDAKRVHEGEAVKMRDDLRPKVADFLKEQYDWVAMNVAPLPDHWQHSLKRAYA</sequence>
<dbReference type="Gene3D" id="3.40.50.300">
    <property type="entry name" value="P-loop containing nucleotide triphosphate hydrolases"/>
    <property type="match status" value="1"/>
</dbReference>
<dbReference type="GO" id="GO:0008146">
    <property type="term" value="F:sulfotransferase activity"/>
    <property type="evidence" value="ECO:0007669"/>
    <property type="project" value="InterPro"/>
</dbReference>
<evidence type="ECO:0000256" key="1">
    <source>
        <dbReference type="ARBA" id="ARBA00022679"/>
    </source>
</evidence>
<evidence type="ECO:0000313" key="3">
    <source>
        <dbReference type="Proteomes" id="UP000199167"/>
    </source>
</evidence>
<protein>
    <submittedName>
        <fullName evidence="2">Sulfotransferase family protein</fullName>
    </submittedName>
</protein>
<dbReference type="RefSeq" id="WP_089990248.1">
    <property type="nucleotide sequence ID" value="NZ_FOIZ01000001.1"/>
</dbReference>
<name>A0A1I0NKJ3_9RHOB</name>
<dbReference type="PANTHER" id="PTHR10605:SF56">
    <property type="entry name" value="BIFUNCTIONAL HEPARAN SULFATE N-DEACETYLASE_N-SULFOTRANSFERASE"/>
    <property type="match status" value="1"/>
</dbReference>